<feature type="compositionally biased region" description="Polar residues" evidence="1">
    <location>
        <begin position="130"/>
        <end position="147"/>
    </location>
</feature>
<proteinExistence type="predicted"/>
<keyword evidence="3" id="KW-1185">Reference proteome</keyword>
<reference evidence="2" key="1">
    <citation type="submission" date="2020-08" db="EMBL/GenBank/DDBJ databases">
        <title>Multicomponent nature underlies the extraordinary mechanical properties of spider dragline silk.</title>
        <authorList>
            <person name="Kono N."/>
            <person name="Nakamura H."/>
            <person name="Mori M."/>
            <person name="Yoshida Y."/>
            <person name="Ohtoshi R."/>
            <person name="Malay A.D."/>
            <person name="Moran D.A.P."/>
            <person name="Tomita M."/>
            <person name="Numata K."/>
            <person name="Arakawa K."/>
        </authorList>
    </citation>
    <scope>NUCLEOTIDE SEQUENCE</scope>
</reference>
<protein>
    <submittedName>
        <fullName evidence="2">Uncharacterized protein</fullName>
    </submittedName>
</protein>
<sequence length="200" mass="23052">MKDIQETFYLLHGAQMDPGRNSSVYKIYGNSNGCRKSYQFDRKFPPTPDTQKNYNRTRRVQNWPKTKSGNVKVSWTYYFLDHSNYSFHPTTNKKRSLEPNAEQNNSIVSPKKTVKQSKLKKNFPQPPKQIKTNPSVKPSVSYAQVTSGDHRNQRPPLDQEETEEETRCEPRINKTPISNIGIQPILKIAVSQSLTSFTQS</sequence>
<dbReference type="EMBL" id="BMAW01025985">
    <property type="protein sequence ID" value="GFT94822.1"/>
    <property type="molecule type" value="Genomic_DNA"/>
</dbReference>
<organism evidence="2 3">
    <name type="scientific">Nephila pilipes</name>
    <name type="common">Giant wood spider</name>
    <name type="synonym">Nephila maculata</name>
    <dbReference type="NCBI Taxonomy" id="299642"/>
    <lineage>
        <taxon>Eukaryota</taxon>
        <taxon>Metazoa</taxon>
        <taxon>Ecdysozoa</taxon>
        <taxon>Arthropoda</taxon>
        <taxon>Chelicerata</taxon>
        <taxon>Arachnida</taxon>
        <taxon>Araneae</taxon>
        <taxon>Araneomorphae</taxon>
        <taxon>Entelegynae</taxon>
        <taxon>Araneoidea</taxon>
        <taxon>Nephilidae</taxon>
        <taxon>Nephila</taxon>
    </lineage>
</organism>
<feature type="compositionally biased region" description="Basic residues" evidence="1">
    <location>
        <begin position="112"/>
        <end position="121"/>
    </location>
</feature>
<feature type="region of interest" description="Disordered" evidence="1">
    <location>
        <begin position="91"/>
        <end position="168"/>
    </location>
</feature>
<dbReference type="Proteomes" id="UP000887013">
    <property type="component" value="Unassembled WGS sequence"/>
</dbReference>
<evidence type="ECO:0000313" key="2">
    <source>
        <dbReference type="EMBL" id="GFT94822.1"/>
    </source>
</evidence>
<evidence type="ECO:0000256" key="1">
    <source>
        <dbReference type="SAM" id="MobiDB-lite"/>
    </source>
</evidence>
<gene>
    <name evidence="2" type="ORF">NPIL_103691</name>
</gene>
<comment type="caution">
    <text evidence="2">The sequence shown here is derived from an EMBL/GenBank/DDBJ whole genome shotgun (WGS) entry which is preliminary data.</text>
</comment>
<name>A0A8X6Q185_NEPPI</name>
<accession>A0A8X6Q185</accession>
<dbReference type="AlphaFoldDB" id="A0A8X6Q185"/>
<evidence type="ECO:0000313" key="3">
    <source>
        <dbReference type="Proteomes" id="UP000887013"/>
    </source>
</evidence>